<dbReference type="InterPro" id="IPR006652">
    <property type="entry name" value="Kelch_1"/>
</dbReference>
<keyword evidence="6" id="KW-1185">Reference proteome</keyword>
<comment type="caution">
    <text evidence="5">The sequence shown here is derived from an EMBL/GenBank/DDBJ whole genome shotgun (WGS) entry which is preliminary data.</text>
</comment>
<organism evidence="5 6">
    <name type="scientific">Pseudoxanthomonas broegbernensis</name>
    <dbReference type="NCBI Taxonomy" id="83619"/>
    <lineage>
        <taxon>Bacteria</taxon>
        <taxon>Pseudomonadati</taxon>
        <taxon>Pseudomonadota</taxon>
        <taxon>Gammaproteobacteria</taxon>
        <taxon>Lysobacterales</taxon>
        <taxon>Lysobacteraceae</taxon>
        <taxon>Pseudoxanthomonas</taxon>
    </lineage>
</organism>
<proteinExistence type="predicted"/>
<evidence type="ECO:0000259" key="4">
    <source>
        <dbReference type="Pfam" id="PF24981"/>
    </source>
</evidence>
<evidence type="ECO:0000256" key="1">
    <source>
        <dbReference type="ARBA" id="ARBA00022441"/>
    </source>
</evidence>
<dbReference type="InterPro" id="IPR011043">
    <property type="entry name" value="Gal_Oxase/kelch_b-propeller"/>
</dbReference>
<keyword evidence="1" id="KW-0880">Kelch repeat</keyword>
<keyword evidence="2" id="KW-0677">Repeat</keyword>
<feature type="compositionally biased region" description="Low complexity" evidence="3">
    <location>
        <begin position="16"/>
        <end position="31"/>
    </location>
</feature>
<dbReference type="EMBL" id="MWIP01000005">
    <property type="protein sequence ID" value="KAF1686753.1"/>
    <property type="molecule type" value="Genomic_DNA"/>
</dbReference>
<dbReference type="SUPFAM" id="SSF50965">
    <property type="entry name" value="Galactose oxidase, central domain"/>
    <property type="match status" value="1"/>
</dbReference>
<dbReference type="RefSeq" id="WP_162310870.1">
    <property type="nucleotide sequence ID" value="NZ_JACHGU010000001.1"/>
</dbReference>
<name>A0A7V8GN16_9GAMM</name>
<dbReference type="InterPro" id="IPR056737">
    <property type="entry name" value="Beta-prop_ATRN-MKLN-like"/>
</dbReference>
<dbReference type="Pfam" id="PF24981">
    <property type="entry name" value="Beta-prop_ATRN-LZTR1"/>
    <property type="match status" value="1"/>
</dbReference>
<dbReference type="Proteomes" id="UP000462066">
    <property type="component" value="Unassembled WGS sequence"/>
</dbReference>
<evidence type="ECO:0000313" key="5">
    <source>
        <dbReference type="EMBL" id="KAF1686753.1"/>
    </source>
</evidence>
<sequence>MLALFPAMAESIDPAPAAAADPAPAWSTPAAHGTPTARHENGLVAVGGRLYLLGGRDERPLDIFDPATGAWSRGARPPREIHHMQAVAHDGRLYVVGAFTGGFPEERPLTHVLVYDPATDRWSEGPEVPAHRRRGAAGVAVHDGRIYLVGGNTRGHMSGYVPWLDVLDPWTGQWRELADAPHARDHFHAAVIDGRIYAAGGRKTSHDTGDTLSMTIAQVDVYDIASGQWQTLEAPLPTQRAGAGTVAMDGKLVVLGGESVRQVPGHSEVEAYDPATARWTTLAPLPRGRHGTQATMIGPALHMVAGSGDRGGGPELEDHLVFE</sequence>
<accession>A0A7V8GN16</accession>
<dbReference type="AlphaFoldDB" id="A0A7V8GN16"/>
<evidence type="ECO:0000256" key="3">
    <source>
        <dbReference type="SAM" id="MobiDB-lite"/>
    </source>
</evidence>
<dbReference type="InterPro" id="IPR015915">
    <property type="entry name" value="Kelch-typ_b-propeller"/>
</dbReference>
<evidence type="ECO:0000313" key="6">
    <source>
        <dbReference type="Proteomes" id="UP000462066"/>
    </source>
</evidence>
<protein>
    <submittedName>
        <fullName evidence="5">Ring canal kelch</fullName>
    </submittedName>
</protein>
<dbReference type="SMART" id="SM00612">
    <property type="entry name" value="Kelch"/>
    <property type="match status" value="5"/>
</dbReference>
<gene>
    <name evidence="5" type="ORF">B1992_07260</name>
</gene>
<reference evidence="5 6" key="1">
    <citation type="submission" date="2017-10" db="EMBL/GenBank/DDBJ databases">
        <title>Whole genome sequencing of Pseudoxanthomonas broegbernensis DSM 12573(T).</title>
        <authorList>
            <person name="Kumar S."/>
            <person name="Bansal K."/>
            <person name="Kaur A."/>
            <person name="Patil P."/>
            <person name="Sharma S."/>
            <person name="Patil P.B."/>
        </authorList>
    </citation>
    <scope>NUCLEOTIDE SEQUENCE [LARGE SCALE GENOMIC DNA]</scope>
    <source>
        <strain evidence="5 6">DSM 12573</strain>
    </source>
</reference>
<dbReference type="PANTHER" id="PTHR45632">
    <property type="entry name" value="LD33804P"/>
    <property type="match status" value="1"/>
</dbReference>
<dbReference type="Gene3D" id="2.120.10.80">
    <property type="entry name" value="Kelch-type beta propeller"/>
    <property type="match status" value="2"/>
</dbReference>
<feature type="region of interest" description="Disordered" evidence="3">
    <location>
        <begin position="16"/>
        <end position="39"/>
    </location>
</feature>
<feature type="domain" description="Attractin/MKLN-like beta-propeller" evidence="4">
    <location>
        <begin position="26"/>
        <end position="257"/>
    </location>
</feature>
<evidence type="ECO:0000256" key="2">
    <source>
        <dbReference type="ARBA" id="ARBA00022737"/>
    </source>
</evidence>